<proteinExistence type="predicted"/>
<dbReference type="EMBL" id="JBBPBN010000099">
    <property type="protein sequence ID" value="KAK8979878.1"/>
    <property type="molecule type" value="Genomic_DNA"/>
</dbReference>
<comment type="caution">
    <text evidence="1">The sequence shown here is derived from an EMBL/GenBank/DDBJ whole genome shotgun (WGS) entry which is preliminary data.</text>
</comment>
<evidence type="ECO:0000313" key="1">
    <source>
        <dbReference type="EMBL" id="KAK8979878.1"/>
    </source>
</evidence>
<dbReference type="Proteomes" id="UP001396334">
    <property type="component" value="Unassembled WGS sequence"/>
</dbReference>
<sequence length="82" mass="8782">MEHPLASVDGCIGTLWVTKICCDPELFICSCSKSNSGINRVTLFKKQLDQPGAYVAGPSCHAHGSFISVYLPMSLSDSSSDE</sequence>
<name>A0ABR2NUW1_9ROSI</name>
<organism evidence="1 2">
    <name type="scientific">Hibiscus sabdariffa</name>
    <name type="common">roselle</name>
    <dbReference type="NCBI Taxonomy" id="183260"/>
    <lineage>
        <taxon>Eukaryota</taxon>
        <taxon>Viridiplantae</taxon>
        <taxon>Streptophyta</taxon>
        <taxon>Embryophyta</taxon>
        <taxon>Tracheophyta</taxon>
        <taxon>Spermatophyta</taxon>
        <taxon>Magnoliopsida</taxon>
        <taxon>eudicotyledons</taxon>
        <taxon>Gunneridae</taxon>
        <taxon>Pentapetalae</taxon>
        <taxon>rosids</taxon>
        <taxon>malvids</taxon>
        <taxon>Malvales</taxon>
        <taxon>Malvaceae</taxon>
        <taxon>Malvoideae</taxon>
        <taxon>Hibiscus</taxon>
    </lineage>
</organism>
<gene>
    <name evidence="1" type="ORF">V6N11_066078</name>
</gene>
<keyword evidence="2" id="KW-1185">Reference proteome</keyword>
<reference evidence="1 2" key="1">
    <citation type="journal article" date="2024" name="G3 (Bethesda)">
        <title>Genome assembly of Hibiscus sabdariffa L. provides insights into metabolisms of medicinal natural products.</title>
        <authorList>
            <person name="Kim T."/>
        </authorList>
    </citation>
    <scope>NUCLEOTIDE SEQUENCE [LARGE SCALE GENOMIC DNA]</scope>
    <source>
        <strain evidence="1">TK-2024</strain>
        <tissue evidence="1">Old leaves</tissue>
    </source>
</reference>
<protein>
    <submittedName>
        <fullName evidence="1">Uncharacterized protein</fullName>
    </submittedName>
</protein>
<accession>A0ABR2NUW1</accession>
<evidence type="ECO:0000313" key="2">
    <source>
        <dbReference type="Proteomes" id="UP001396334"/>
    </source>
</evidence>